<gene>
    <name evidence="2" type="ORF">ABJ384_05765</name>
</gene>
<keyword evidence="1" id="KW-1133">Transmembrane helix</keyword>
<organism evidence="2">
    <name type="scientific">Acinetobacter sp. A1-4-2</name>
    <dbReference type="NCBI Taxonomy" id="3156489"/>
    <lineage>
        <taxon>Bacteria</taxon>
        <taxon>Pseudomonadati</taxon>
        <taxon>Pseudomonadota</taxon>
        <taxon>Gammaproteobacteria</taxon>
        <taxon>Moraxellales</taxon>
        <taxon>Moraxellaceae</taxon>
        <taxon>Acinetobacter</taxon>
    </lineage>
</organism>
<dbReference type="RefSeq" id="WP_349929450.1">
    <property type="nucleotide sequence ID" value="NZ_CP157981.1"/>
</dbReference>
<protein>
    <submittedName>
        <fullName evidence="2">Uncharacterized protein</fullName>
    </submittedName>
</protein>
<dbReference type="AlphaFoldDB" id="A0AAU7T0H8"/>
<proteinExistence type="predicted"/>
<evidence type="ECO:0000313" key="2">
    <source>
        <dbReference type="EMBL" id="XBU16669.1"/>
    </source>
</evidence>
<name>A0AAU7T0H8_9GAMM</name>
<reference evidence="2" key="1">
    <citation type="submission" date="2024-06" db="EMBL/GenBank/DDBJ databases">
        <authorList>
            <person name="Song Z."/>
        </authorList>
    </citation>
    <scope>NUCLEOTIDE SEQUENCE</scope>
    <source>
        <strain evidence="2">A1-4-2</strain>
    </source>
</reference>
<accession>A0AAU7T0H8</accession>
<evidence type="ECO:0000256" key="1">
    <source>
        <dbReference type="SAM" id="Phobius"/>
    </source>
</evidence>
<dbReference type="EMBL" id="CP157981">
    <property type="protein sequence ID" value="XBU16669.1"/>
    <property type="molecule type" value="Genomic_DNA"/>
</dbReference>
<keyword evidence="1" id="KW-0472">Membrane</keyword>
<keyword evidence="1" id="KW-0812">Transmembrane</keyword>
<feature type="transmembrane region" description="Helical" evidence="1">
    <location>
        <begin position="6"/>
        <end position="26"/>
    </location>
</feature>
<sequence length="94" mass="10704">MLSKIYNNLPIILLVLIVLSIPYLMYKGIKVSPQVGYIKDCSSVPVPENLEKNKLDSYCDCVKNPNDFRPKEEKIAACIEEAKPKPSIFDLFKK</sequence>